<organism evidence="1 2">
    <name type="scientific">Panagrolaimus sp. JU765</name>
    <dbReference type="NCBI Taxonomy" id="591449"/>
    <lineage>
        <taxon>Eukaryota</taxon>
        <taxon>Metazoa</taxon>
        <taxon>Ecdysozoa</taxon>
        <taxon>Nematoda</taxon>
        <taxon>Chromadorea</taxon>
        <taxon>Rhabditida</taxon>
        <taxon>Tylenchina</taxon>
        <taxon>Panagrolaimomorpha</taxon>
        <taxon>Panagrolaimoidea</taxon>
        <taxon>Panagrolaimidae</taxon>
        <taxon>Panagrolaimus</taxon>
    </lineage>
</organism>
<evidence type="ECO:0000313" key="2">
    <source>
        <dbReference type="WBParaSite" id="JU765_v2.g9788.t1"/>
    </source>
</evidence>
<proteinExistence type="predicted"/>
<name>A0AC34RSN4_9BILA</name>
<sequence>MLEDAADKCERIVCVQQLSERLSVANDDRQKIIKQRDLFNEQLKEERRQRQLLEEENSKLKKNFADVKTKKKIVEEKMEHLKDELADLKEKSDKNDRNLKRIRKERDDLKQNSRISREQKRLKTEYENEFEEMDKEYFDCLIESRKKYNSTVEEANATIKQLAKERDHYFKEYMKLLNYNEKKELLNEQVKQQVASNYPKSMKNLHENNRDVESNRDKVRRMPSPLRKQIDQATNNYLDALKDLYHIYSDVESNREDISSFPAPLQKQVDHLRKNFLIIVKDLQKNYRGFASSNLS</sequence>
<evidence type="ECO:0000313" key="1">
    <source>
        <dbReference type="Proteomes" id="UP000887576"/>
    </source>
</evidence>
<dbReference type="WBParaSite" id="JU765_v2.g9788.t1">
    <property type="protein sequence ID" value="JU765_v2.g9788.t1"/>
    <property type="gene ID" value="JU765_v2.g9788"/>
</dbReference>
<protein>
    <submittedName>
        <fullName evidence="2">Uncharacterized protein</fullName>
    </submittedName>
</protein>
<reference evidence="2" key="1">
    <citation type="submission" date="2022-11" db="UniProtKB">
        <authorList>
            <consortium name="WormBaseParasite"/>
        </authorList>
    </citation>
    <scope>IDENTIFICATION</scope>
</reference>
<accession>A0AC34RSN4</accession>
<dbReference type="Proteomes" id="UP000887576">
    <property type="component" value="Unplaced"/>
</dbReference>